<evidence type="ECO:0000256" key="5">
    <source>
        <dbReference type="ARBA" id="ARBA00022801"/>
    </source>
</evidence>
<evidence type="ECO:0000256" key="3">
    <source>
        <dbReference type="ARBA" id="ARBA00022490"/>
    </source>
</evidence>
<evidence type="ECO:0000313" key="11">
    <source>
        <dbReference type="EMBL" id="ODS22832.1"/>
    </source>
</evidence>
<gene>
    <name evidence="8" type="primary">rnr</name>
    <name evidence="11" type="ORF">AB835_12010</name>
</gene>
<dbReference type="InterPro" id="IPR011805">
    <property type="entry name" value="RNase_R"/>
</dbReference>
<evidence type="ECO:0000256" key="7">
    <source>
        <dbReference type="ARBA" id="ARBA00022884"/>
    </source>
</evidence>
<evidence type="ECO:0000256" key="4">
    <source>
        <dbReference type="ARBA" id="ARBA00022722"/>
    </source>
</evidence>
<keyword evidence="3 8" id="KW-0963">Cytoplasm</keyword>
<dbReference type="SMART" id="SM00316">
    <property type="entry name" value="S1"/>
    <property type="match status" value="1"/>
</dbReference>
<feature type="compositionally biased region" description="Basic residues" evidence="9">
    <location>
        <begin position="796"/>
        <end position="821"/>
    </location>
</feature>
<dbReference type="InterPro" id="IPR011129">
    <property type="entry name" value="CSD"/>
</dbReference>
<feature type="compositionally biased region" description="Basic and acidic residues" evidence="9">
    <location>
        <begin position="761"/>
        <end position="795"/>
    </location>
</feature>
<comment type="caution">
    <text evidence="11">The sequence shown here is derived from an EMBL/GenBank/DDBJ whole genome shotgun (WGS) entry which is preliminary data.</text>
</comment>
<dbReference type="InterPro" id="IPR040476">
    <property type="entry name" value="CSD2"/>
</dbReference>
<dbReference type="CDD" id="cd04471">
    <property type="entry name" value="S1_RNase_R"/>
    <property type="match status" value="1"/>
</dbReference>
<dbReference type="Pfam" id="PF00773">
    <property type="entry name" value="RNB"/>
    <property type="match status" value="1"/>
</dbReference>
<dbReference type="InterPro" id="IPR012340">
    <property type="entry name" value="NA-bd_OB-fold"/>
</dbReference>
<organism evidence="11 12">
    <name type="scientific">Candidatus Endobugula sertula</name>
    <name type="common">Bugula neritina bacterial symbiont</name>
    <dbReference type="NCBI Taxonomy" id="62101"/>
    <lineage>
        <taxon>Bacteria</taxon>
        <taxon>Pseudomonadati</taxon>
        <taxon>Pseudomonadota</taxon>
        <taxon>Gammaproteobacteria</taxon>
        <taxon>Cellvibrionales</taxon>
        <taxon>Cellvibrionaceae</taxon>
        <taxon>Candidatus Endobugula</taxon>
    </lineage>
</organism>
<evidence type="ECO:0000256" key="1">
    <source>
        <dbReference type="ARBA" id="ARBA00001849"/>
    </source>
</evidence>
<dbReference type="Gene3D" id="2.40.50.140">
    <property type="entry name" value="Nucleic acid-binding proteins"/>
    <property type="match status" value="2"/>
</dbReference>
<keyword evidence="7 8" id="KW-0694">RNA-binding</keyword>
<dbReference type="Pfam" id="PF08206">
    <property type="entry name" value="OB_RNB"/>
    <property type="match status" value="1"/>
</dbReference>
<dbReference type="InterPro" id="IPR013223">
    <property type="entry name" value="RNase_B_OB_dom"/>
</dbReference>
<dbReference type="InterPro" id="IPR001900">
    <property type="entry name" value="RNase_II/R"/>
</dbReference>
<evidence type="ECO:0000256" key="6">
    <source>
        <dbReference type="ARBA" id="ARBA00022839"/>
    </source>
</evidence>
<dbReference type="EC" id="3.1.13.1" evidence="8"/>
<sequence>MKKRTIKVVDPYAKRESQKYDNPIPSREYILKTLDNATGPLTRRQLSDMLGIVSDHQKEALRRRLFAMERDGQIHSNRKRAYACVNKLDLIHGRIQAHRDGFGFLIPTDNSGDIYLPYRQMRKVFDGDEVLGRLTQDSFRGKREGKIVDIISRNTQQIVGRYFYKKGVSFVRPDNPRLSHDILISPEATMGAGDNQFVIVEITQYPDSKLPAMGTICEVLGDHMAPGMEIDVAIRSHNLPHLWPVDVQVEAANLSSEVDEKDKVNRVDLRHLHFVTIDGEDARDFDDAVYCELKKSGGWRLYVAVADVSHYVSLGSALDREAEMRSTSVYFPDFVLPMLPEALSNGLCSLNPHVDRLAMICEITISTAGRISGYQFYEGVIYSHARLTYTKVGKMLMPNDSEGVMLRQEYHHVIGNIDHLYEVYSALKKVRKARGAIDFETTETRILFDEQRKIERIVPVVRNNAHKLIEECMLCANVCAAKFLEKHELDGLYRVHEGPKERKLENLQAFLGELGLELSTKAKPVSADYQQLVDTIAGRPDAKVIQTVMLRSLSQAVYQPDNNGHFGLAYSAYTHFTSPIRRYPDLLTHRAIRHIIRSRKSSTQVKRVKGAGVIAKKAIYPYKFQDILRLGEQASMAERRADDATRDVVGWLKCEFLQDRIGDSFSGVITAVTSFGIFVELLDVYVEGLVHVASLPSDYYHYEEAHHRLIGERTRRVFSLGDELLVQVAAVNLDDRKVDFELLENHNSKIKAKKLLNNERSEKDLIRKKPRRGDLSGQDDRSLKKSKGHGKEQLKKIGKGTTKKAKAKKIAKKKVTGKKIASKTVSKKNTDTSKLTSP</sequence>
<keyword evidence="4 8" id="KW-0540">Nuclease</keyword>
<accession>A0A1D2QMN3</accession>
<evidence type="ECO:0000313" key="12">
    <source>
        <dbReference type="Proteomes" id="UP000242502"/>
    </source>
</evidence>
<dbReference type="GO" id="GO:0008859">
    <property type="term" value="F:exoribonuclease II activity"/>
    <property type="evidence" value="ECO:0007669"/>
    <property type="project" value="UniProtKB-UniRule"/>
</dbReference>
<dbReference type="InterPro" id="IPR022966">
    <property type="entry name" value="RNase_II/R_CS"/>
</dbReference>
<comment type="function">
    <text evidence="8">3'-5' exoribonuclease that releases 5'-nucleoside monophosphates and is involved in maturation of structured RNAs.</text>
</comment>
<dbReference type="NCBIfam" id="TIGR02063">
    <property type="entry name" value="RNase_R"/>
    <property type="match status" value="1"/>
</dbReference>
<dbReference type="SUPFAM" id="SSF50249">
    <property type="entry name" value="Nucleic acid-binding proteins"/>
    <property type="match status" value="4"/>
</dbReference>
<name>A0A1D2QMN3_9GAMM</name>
<dbReference type="Pfam" id="PF00575">
    <property type="entry name" value="S1"/>
    <property type="match status" value="1"/>
</dbReference>
<keyword evidence="6 8" id="KW-0269">Exonuclease</keyword>
<dbReference type="SMART" id="SM00955">
    <property type="entry name" value="RNB"/>
    <property type="match status" value="1"/>
</dbReference>
<feature type="region of interest" description="Disordered" evidence="9">
    <location>
        <begin position="761"/>
        <end position="838"/>
    </location>
</feature>
<dbReference type="PANTHER" id="PTHR23355">
    <property type="entry name" value="RIBONUCLEASE"/>
    <property type="match status" value="1"/>
</dbReference>
<dbReference type="GO" id="GO:0006402">
    <property type="term" value="P:mRNA catabolic process"/>
    <property type="evidence" value="ECO:0007669"/>
    <property type="project" value="TreeGrafter"/>
</dbReference>
<dbReference type="EMBL" id="MDLC01000050">
    <property type="protein sequence ID" value="ODS22832.1"/>
    <property type="molecule type" value="Genomic_DNA"/>
</dbReference>
<feature type="domain" description="S1 motif" evidence="10">
    <location>
        <begin position="662"/>
        <end position="743"/>
    </location>
</feature>
<dbReference type="GO" id="GO:0005829">
    <property type="term" value="C:cytosol"/>
    <property type="evidence" value="ECO:0007669"/>
    <property type="project" value="TreeGrafter"/>
</dbReference>
<dbReference type="AlphaFoldDB" id="A0A1D2QMN3"/>
<dbReference type="PANTHER" id="PTHR23355:SF9">
    <property type="entry name" value="DIS3-LIKE EXONUCLEASE 2"/>
    <property type="match status" value="1"/>
</dbReference>
<dbReference type="Proteomes" id="UP000242502">
    <property type="component" value="Unassembled WGS sequence"/>
</dbReference>
<evidence type="ECO:0000256" key="2">
    <source>
        <dbReference type="ARBA" id="ARBA00004496"/>
    </source>
</evidence>
<dbReference type="Pfam" id="PF17876">
    <property type="entry name" value="CSD2"/>
    <property type="match status" value="1"/>
</dbReference>
<dbReference type="STRING" id="62101.AB835_12010"/>
<dbReference type="HAMAP" id="MF_01895">
    <property type="entry name" value="RNase_R"/>
    <property type="match status" value="1"/>
</dbReference>
<dbReference type="PROSITE" id="PS01175">
    <property type="entry name" value="RIBONUCLEASE_II"/>
    <property type="match status" value="1"/>
</dbReference>
<protein>
    <recommendedName>
        <fullName evidence="8">Ribonuclease R</fullName>
        <shortName evidence="8">RNase R</shortName>
        <ecNumber evidence="8">3.1.13.1</ecNumber>
    </recommendedName>
</protein>
<dbReference type="InterPro" id="IPR003029">
    <property type="entry name" value="S1_domain"/>
</dbReference>
<dbReference type="NCBIfam" id="TIGR00358">
    <property type="entry name" value="3_prime_RNase"/>
    <property type="match status" value="1"/>
</dbReference>
<dbReference type="SMART" id="SM00357">
    <property type="entry name" value="CSP"/>
    <property type="match status" value="1"/>
</dbReference>
<evidence type="ECO:0000256" key="8">
    <source>
        <dbReference type="HAMAP-Rule" id="MF_01895"/>
    </source>
</evidence>
<comment type="similarity">
    <text evidence="8">Belongs to the RNR ribonuclease family. RNase R subfamily.</text>
</comment>
<comment type="catalytic activity">
    <reaction evidence="1 8">
        <text>Exonucleolytic cleavage in the 3'- to 5'-direction to yield nucleoside 5'-phosphates.</text>
        <dbReference type="EC" id="3.1.13.1"/>
    </reaction>
</comment>
<reference evidence="11 12" key="1">
    <citation type="journal article" date="2016" name="Appl. Environ. Microbiol.">
        <title>Lack of Overt Genome Reduction in the Bryostatin-Producing Bryozoan Symbiont "Candidatus Endobugula sertula".</title>
        <authorList>
            <person name="Miller I.J."/>
            <person name="Vanee N."/>
            <person name="Fong S.S."/>
            <person name="Lim-Fong G.E."/>
            <person name="Kwan J.C."/>
        </authorList>
    </citation>
    <scope>NUCLEOTIDE SEQUENCE [LARGE SCALE GENOMIC DNA]</scope>
    <source>
        <strain evidence="11">AB1-4</strain>
    </source>
</reference>
<keyword evidence="5 8" id="KW-0378">Hydrolase</keyword>
<dbReference type="GO" id="GO:0003723">
    <property type="term" value="F:RNA binding"/>
    <property type="evidence" value="ECO:0007669"/>
    <property type="project" value="UniProtKB-UniRule"/>
</dbReference>
<dbReference type="InterPro" id="IPR050180">
    <property type="entry name" value="RNR_Ribonuclease"/>
</dbReference>
<proteinExistence type="inferred from homology"/>
<comment type="subcellular location">
    <subcellularLocation>
        <location evidence="2 8">Cytoplasm</location>
    </subcellularLocation>
</comment>
<evidence type="ECO:0000259" key="10">
    <source>
        <dbReference type="PROSITE" id="PS50126"/>
    </source>
</evidence>
<dbReference type="PROSITE" id="PS50126">
    <property type="entry name" value="S1"/>
    <property type="match status" value="1"/>
</dbReference>
<dbReference type="InterPro" id="IPR004476">
    <property type="entry name" value="RNase_II/RNase_R"/>
</dbReference>
<evidence type="ECO:0000256" key="9">
    <source>
        <dbReference type="SAM" id="MobiDB-lite"/>
    </source>
</evidence>